<evidence type="ECO:0000313" key="2">
    <source>
        <dbReference type="Proteomes" id="UP001221142"/>
    </source>
</evidence>
<accession>A0AAD7FB89</accession>
<proteinExistence type="predicted"/>
<keyword evidence="2" id="KW-1185">Reference proteome</keyword>
<protein>
    <recommendedName>
        <fullName evidence="3">F-box domain-containing protein</fullName>
    </recommendedName>
</protein>
<reference evidence="1" key="1">
    <citation type="submission" date="2023-03" db="EMBL/GenBank/DDBJ databases">
        <title>Massive genome expansion in bonnet fungi (Mycena s.s.) driven by repeated elements and novel gene families across ecological guilds.</title>
        <authorList>
            <consortium name="Lawrence Berkeley National Laboratory"/>
            <person name="Harder C.B."/>
            <person name="Miyauchi S."/>
            <person name="Viragh M."/>
            <person name="Kuo A."/>
            <person name="Thoen E."/>
            <person name="Andreopoulos B."/>
            <person name="Lu D."/>
            <person name="Skrede I."/>
            <person name="Drula E."/>
            <person name="Henrissat B."/>
            <person name="Morin E."/>
            <person name="Kohler A."/>
            <person name="Barry K."/>
            <person name="LaButti K."/>
            <person name="Morin E."/>
            <person name="Salamov A."/>
            <person name="Lipzen A."/>
            <person name="Mereny Z."/>
            <person name="Hegedus B."/>
            <person name="Baldrian P."/>
            <person name="Stursova M."/>
            <person name="Weitz H."/>
            <person name="Taylor A."/>
            <person name="Grigoriev I.V."/>
            <person name="Nagy L.G."/>
            <person name="Martin F."/>
            <person name="Kauserud H."/>
        </authorList>
    </citation>
    <scope>NUCLEOTIDE SEQUENCE</scope>
    <source>
        <strain evidence="1">9284</strain>
    </source>
</reference>
<dbReference type="AlphaFoldDB" id="A0AAD7FB89"/>
<name>A0AAD7FB89_9AGAR</name>
<comment type="caution">
    <text evidence="1">The sequence shown here is derived from an EMBL/GenBank/DDBJ whole genome shotgun (WGS) entry which is preliminary data.</text>
</comment>
<evidence type="ECO:0000313" key="1">
    <source>
        <dbReference type="EMBL" id="KAJ7608658.1"/>
    </source>
</evidence>
<evidence type="ECO:0008006" key="3">
    <source>
        <dbReference type="Google" id="ProtNLM"/>
    </source>
</evidence>
<dbReference type="EMBL" id="JARKIF010000043">
    <property type="protein sequence ID" value="KAJ7608658.1"/>
    <property type="molecule type" value="Genomic_DNA"/>
</dbReference>
<gene>
    <name evidence="1" type="ORF">FB45DRAFT_876930</name>
</gene>
<dbReference type="Proteomes" id="UP001221142">
    <property type="component" value="Unassembled WGS sequence"/>
</dbReference>
<organism evidence="1 2">
    <name type="scientific">Roridomyces roridus</name>
    <dbReference type="NCBI Taxonomy" id="1738132"/>
    <lineage>
        <taxon>Eukaryota</taxon>
        <taxon>Fungi</taxon>
        <taxon>Dikarya</taxon>
        <taxon>Basidiomycota</taxon>
        <taxon>Agaricomycotina</taxon>
        <taxon>Agaricomycetes</taxon>
        <taxon>Agaricomycetidae</taxon>
        <taxon>Agaricales</taxon>
        <taxon>Marasmiineae</taxon>
        <taxon>Mycenaceae</taxon>
        <taxon>Roridomyces</taxon>
    </lineage>
</organism>
<sequence length="223" mass="25711">MARTCRTFSEPALDVLWGSARLTNLLCCLPADVWKSTPRGLKLLRTIESSDLERMRFYAPRIKHLIGEESINHRAFFPIFGTVDLFCNVQTLQWSRAGDDFNNFHRLLRSKLKTLSLEFRYFDRNEVLWPALNVHHSELKDVHILLKNAPFGDEDFTGVYKFLHCLQGIENLTIPGLDSERLHHLASLPTLSSLVIGRNFPKEIPDRRGTETQFFVICLSSPQ</sequence>